<evidence type="ECO:0000256" key="5">
    <source>
        <dbReference type="ARBA" id="ARBA00022771"/>
    </source>
</evidence>
<proteinExistence type="inferred from homology"/>
<feature type="compositionally biased region" description="Basic and acidic residues" evidence="12">
    <location>
        <begin position="26"/>
        <end position="45"/>
    </location>
</feature>
<reference evidence="14" key="1">
    <citation type="submission" date="2020-11" db="EMBL/GenBank/DDBJ databases">
        <authorList>
            <person name="Tran Van P."/>
        </authorList>
    </citation>
    <scope>NUCLEOTIDE SEQUENCE</scope>
</reference>
<dbReference type="FunFam" id="3.30.160.60:FF:000931">
    <property type="entry name" value="zinc finger protein 697"/>
    <property type="match status" value="1"/>
</dbReference>
<dbReference type="SMART" id="SM00355">
    <property type="entry name" value="ZnF_C2H2"/>
    <property type="match status" value="6"/>
</dbReference>
<evidence type="ECO:0000256" key="8">
    <source>
        <dbReference type="ARBA" id="ARBA00023125"/>
    </source>
</evidence>
<evidence type="ECO:0000256" key="1">
    <source>
        <dbReference type="ARBA" id="ARBA00004123"/>
    </source>
</evidence>
<comment type="subcellular location">
    <subcellularLocation>
        <location evidence="1">Nucleus</location>
    </subcellularLocation>
</comment>
<evidence type="ECO:0000256" key="4">
    <source>
        <dbReference type="ARBA" id="ARBA00022737"/>
    </source>
</evidence>
<dbReference type="Pfam" id="PF00096">
    <property type="entry name" value="zf-C2H2"/>
    <property type="match status" value="4"/>
</dbReference>
<keyword evidence="8" id="KW-0238">DNA-binding</keyword>
<dbReference type="InterPro" id="IPR036236">
    <property type="entry name" value="Znf_C2H2_sf"/>
</dbReference>
<feature type="domain" description="C2H2-type" evidence="13">
    <location>
        <begin position="212"/>
        <end position="239"/>
    </location>
</feature>
<gene>
    <name evidence="14" type="ORF">TMSB3V08_LOCUS4939</name>
</gene>
<accession>A0A7R9HMA3</accession>
<dbReference type="GO" id="GO:0003677">
    <property type="term" value="F:DNA binding"/>
    <property type="evidence" value="ECO:0007669"/>
    <property type="project" value="UniProtKB-KW"/>
</dbReference>
<feature type="compositionally biased region" description="Basic and acidic residues" evidence="12">
    <location>
        <begin position="169"/>
        <end position="189"/>
    </location>
</feature>
<evidence type="ECO:0000256" key="9">
    <source>
        <dbReference type="ARBA" id="ARBA00023163"/>
    </source>
</evidence>
<feature type="region of interest" description="Disordered" evidence="12">
    <location>
        <begin position="15"/>
        <end position="64"/>
    </location>
</feature>
<dbReference type="FunFam" id="3.30.160.60:FF:000358">
    <property type="entry name" value="zinc finger protein 24"/>
    <property type="match status" value="1"/>
</dbReference>
<dbReference type="InterPro" id="IPR013087">
    <property type="entry name" value="Znf_C2H2_type"/>
</dbReference>
<sequence>MWKLLGAITSEVAEKDRNDYPTALNEARDRRPRLDRQELQNRTDDRDNDDDGTTYQTSSSCSLGKDVRKSPYFWPPYPLIGSKDEAIKPPTFWLPNSCVLSKEGIKEREQLLSSSIRGASSLREGLKEAEHFELPQVTSSSRESLREDGSFEISRVTSLLRGELREATPFETHHARHPPEESKELHDLKTLQVEPTADDDGKTADSRSPRRFICPTCGKLFAAGGNLRTHQRTHSGEKPYKCEFCQQPFSTVSNLKTHVRTHTKEKPYLCDQCHVRFATSSNLKVHYRMHTGERPYQCNQCGREFTEVDKENIGALLLYNLKKADWEKLRKELVLPQPVSQGDNINLKVKKLMWVLQAAMRKAIPIAAGKIRSPAVILTLKKPEGGMTTCREESTRLLKDVSLPDDHLEEGDEALLVSIVGYVVRVWAQQLRSDRAKRKLKGLQRQTVMKLSGAYKTVTTNTCVTLGDLFDLEVRKRAAGYWLGKGKLEKLIELTTNVVSTKYDIRETLRQEWQADWEENTTGRGNYKCHLLVHTGEKKFKCLVCGKQFASSSNLKIHLRGHTGYKPYHCGLCKQEFATKSNLNTHIKSQSCTKTFVCKKCGVEFVQYSSMRAHLATHQ</sequence>
<evidence type="ECO:0000256" key="7">
    <source>
        <dbReference type="ARBA" id="ARBA00023015"/>
    </source>
</evidence>
<dbReference type="EMBL" id="OB793635">
    <property type="protein sequence ID" value="CAD7428124.1"/>
    <property type="molecule type" value="Genomic_DNA"/>
</dbReference>
<dbReference type="Pfam" id="PF13912">
    <property type="entry name" value="zf-C2H2_6"/>
    <property type="match status" value="1"/>
</dbReference>
<feature type="domain" description="C2H2-type" evidence="13">
    <location>
        <begin position="240"/>
        <end position="267"/>
    </location>
</feature>
<evidence type="ECO:0000259" key="13">
    <source>
        <dbReference type="PROSITE" id="PS50157"/>
    </source>
</evidence>
<evidence type="ECO:0000256" key="12">
    <source>
        <dbReference type="SAM" id="MobiDB-lite"/>
    </source>
</evidence>
<dbReference type="GO" id="GO:0008270">
    <property type="term" value="F:zinc ion binding"/>
    <property type="evidence" value="ECO:0007669"/>
    <property type="project" value="UniProtKB-KW"/>
</dbReference>
<protein>
    <recommendedName>
        <fullName evidence="13">C2H2-type domain-containing protein</fullName>
    </recommendedName>
</protein>
<feature type="domain" description="C2H2-type" evidence="13">
    <location>
        <begin position="568"/>
        <end position="595"/>
    </location>
</feature>
<keyword evidence="7" id="KW-0805">Transcription regulation</keyword>
<dbReference type="SUPFAM" id="SSF57667">
    <property type="entry name" value="beta-beta-alpha zinc fingers"/>
    <property type="match status" value="4"/>
</dbReference>
<evidence type="ECO:0000256" key="2">
    <source>
        <dbReference type="ARBA" id="ARBA00006991"/>
    </source>
</evidence>
<dbReference type="Gene3D" id="3.30.160.60">
    <property type="entry name" value="Classic Zinc Finger"/>
    <property type="match status" value="6"/>
</dbReference>
<dbReference type="AlphaFoldDB" id="A0A7R9HMA3"/>
<feature type="domain" description="C2H2-type" evidence="13">
    <location>
        <begin position="268"/>
        <end position="295"/>
    </location>
</feature>
<evidence type="ECO:0000256" key="11">
    <source>
        <dbReference type="PROSITE-ProRule" id="PRU00042"/>
    </source>
</evidence>
<keyword evidence="4" id="KW-0677">Repeat</keyword>
<evidence type="ECO:0000313" key="14">
    <source>
        <dbReference type="EMBL" id="CAD7428124.1"/>
    </source>
</evidence>
<dbReference type="PROSITE" id="PS00028">
    <property type="entry name" value="ZINC_FINGER_C2H2_1"/>
    <property type="match status" value="5"/>
</dbReference>
<dbReference type="GO" id="GO:0005634">
    <property type="term" value="C:nucleus"/>
    <property type="evidence" value="ECO:0007669"/>
    <property type="project" value="UniProtKB-SubCell"/>
</dbReference>
<name>A0A7R9HMA3_9NEOP</name>
<dbReference type="FunFam" id="3.30.160.60:FF:000597">
    <property type="entry name" value="zinc finger protein 236 isoform X3"/>
    <property type="match status" value="1"/>
</dbReference>
<dbReference type="FunFam" id="3.30.160.60:FF:000145">
    <property type="entry name" value="Zinc finger protein 574"/>
    <property type="match status" value="1"/>
</dbReference>
<evidence type="ECO:0000256" key="3">
    <source>
        <dbReference type="ARBA" id="ARBA00022723"/>
    </source>
</evidence>
<keyword evidence="9" id="KW-0804">Transcription</keyword>
<keyword evidence="5 11" id="KW-0863">Zinc-finger</keyword>
<evidence type="ECO:0000256" key="6">
    <source>
        <dbReference type="ARBA" id="ARBA00022833"/>
    </source>
</evidence>
<dbReference type="PROSITE" id="PS50157">
    <property type="entry name" value="ZINC_FINGER_C2H2_2"/>
    <property type="match status" value="6"/>
</dbReference>
<comment type="similarity">
    <text evidence="2">Belongs to the krueppel C2H2-type zinc-finger protein family.</text>
</comment>
<feature type="region of interest" description="Disordered" evidence="12">
    <location>
        <begin position="169"/>
        <end position="207"/>
    </location>
</feature>
<keyword evidence="10" id="KW-0539">Nucleus</keyword>
<feature type="domain" description="C2H2-type" evidence="13">
    <location>
        <begin position="596"/>
        <end position="619"/>
    </location>
</feature>
<feature type="domain" description="C2H2-type" evidence="13">
    <location>
        <begin position="540"/>
        <end position="567"/>
    </location>
</feature>
<keyword evidence="3" id="KW-0479">Metal-binding</keyword>
<evidence type="ECO:0000256" key="10">
    <source>
        <dbReference type="ARBA" id="ARBA00023242"/>
    </source>
</evidence>
<dbReference type="PANTHER" id="PTHR23235:SF176">
    <property type="entry name" value="C2H2-TYPE DOMAIN-CONTAINING PROTEIN"/>
    <property type="match status" value="1"/>
</dbReference>
<dbReference type="PANTHER" id="PTHR23235">
    <property type="entry name" value="KRUEPPEL-LIKE TRANSCRIPTION FACTOR"/>
    <property type="match status" value="1"/>
</dbReference>
<keyword evidence="6" id="KW-0862">Zinc</keyword>
<organism evidence="14">
    <name type="scientific">Timema monikensis</name>
    <dbReference type="NCBI Taxonomy" id="170555"/>
    <lineage>
        <taxon>Eukaryota</taxon>
        <taxon>Metazoa</taxon>
        <taxon>Ecdysozoa</taxon>
        <taxon>Arthropoda</taxon>
        <taxon>Hexapoda</taxon>
        <taxon>Insecta</taxon>
        <taxon>Pterygota</taxon>
        <taxon>Neoptera</taxon>
        <taxon>Polyneoptera</taxon>
        <taxon>Phasmatodea</taxon>
        <taxon>Timematodea</taxon>
        <taxon>Timematoidea</taxon>
        <taxon>Timematidae</taxon>
        <taxon>Timema</taxon>
    </lineage>
</organism>
<dbReference type="Pfam" id="PF13894">
    <property type="entry name" value="zf-C2H2_4"/>
    <property type="match status" value="1"/>
</dbReference>